<accession>A0A2K2CPW0</accession>
<keyword evidence="4" id="KW-1185">Reference proteome</keyword>
<evidence type="ECO:0000313" key="4">
    <source>
        <dbReference type="Proteomes" id="UP000008810"/>
    </source>
</evidence>
<organism evidence="2">
    <name type="scientific">Brachypodium distachyon</name>
    <name type="common">Purple false brome</name>
    <name type="synonym">Trachynia distachya</name>
    <dbReference type="NCBI Taxonomy" id="15368"/>
    <lineage>
        <taxon>Eukaryota</taxon>
        <taxon>Viridiplantae</taxon>
        <taxon>Streptophyta</taxon>
        <taxon>Embryophyta</taxon>
        <taxon>Tracheophyta</taxon>
        <taxon>Spermatophyta</taxon>
        <taxon>Magnoliopsida</taxon>
        <taxon>Liliopsida</taxon>
        <taxon>Poales</taxon>
        <taxon>Poaceae</taxon>
        <taxon>BOP clade</taxon>
        <taxon>Pooideae</taxon>
        <taxon>Stipodae</taxon>
        <taxon>Brachypodieae</taxon>
        <taxon>Brachypodium</taxon>
    </lineage>
</organism>
<reference evidence="2 3" key="1">
    <citation type="journal article" date="2010" name="Nature">
        <title>Genome sequencing and analysis of the model grass Brachypodium distachyon.</title>
        <authorList>
            <consortium name="International Brachypodium Initiative"/>
        </authorList>
    </citation>
    <scope>NUCLEOTIDE SEQUENCE [LARGE SCALE GENOMIC DNA]</scope>
    <source>
        <strain evidence="2 3">Bd21</strain>
    </source>
</reference>
<proteinExistence type="predicted"/>
<dbReference type="EnsemblPlants" id="PNT64061">
    <property type="protein sequence ID" value="PNT64061"/>
    <property type="gene ID" value="BRADI_4g23978v3"/>
</dbReference>
<name>A0A2K2CPW0_BRADI</name>
<gene>
    <name evidence="2" type="ORF">BRADI_4g23978v3</name>
</gene>
<protein>
    <submittedName>
        <fullName evidence="2 3">Uncharacterized protein</fullName>
    </submittedName>
</protein>
<dbReference type="Proteomes" id="UP000008810">
    <property type="component" value="Chromosome 4"/>
</dbReference>
<keyword evidence="1" id="KW-0812">Transmembrane</keyword>
<evidence type="ECO:0000313" key="3">
    <source>
        <dbReference type="EnsemblPlants" id="PNT64061"/>
    </source>
</evidence>
<feature type="transmembrane region" description="Helical" evidence="1">
    <location>
        <begin position="66"/>
        <end position="86"/>
    </location>
</feature>
<dbReference type="InParanoid" id="A0A2K2CPW0"/>
<sequence>MDVGRTIVRSICGRWRERINHLGWVELFRHPCCFSEAVEGLVLLSSHILHRGAYMWRKMRYASDNLSLFIDYMFDFLYIFGTFYFLKIGVQNVMGRAAT</sequence>
<keyword evidence="1" id="KW-1133">Transmembrane helix</keyword>
<keyword evidence="1" id="KW-0472">Membrane</keyword>
<reference evidence="2" key="2">
    <citation type="submission" date="2017-06" db="EMBL/GenBank/DDBJ databases">
        <title>WGS assembly of Brachypodium distachyon.</title>
        <authorList>
            <consortium name="The International Brachypodium Initiative"/>
            <person name="Lucas S."/>
            <person name="Harmon-Smith M."/>
            <person name="Lail K."/>
            <person name="Tice H."/>
            <person name="Grimwood J."/>
            <person name="Bruce D."/>
            <person name="Barry K."/>
            <person name="Shu S."/>
            <person name="Lindquist E."/>
            <person name="Wang M."/>
            <person name="Pitluck S."/>
            <person name="Vogel J.P."/>
            <person name="Garvin D.F."/>
            <person name="Mockler T.C."/>
            <person name="Schmutz J."/>
            <person name="Rokhsar D."/>
            <person name="Bevan M.W."/>
        </authorList>
    </citation>
    <scope>NUCLEOTIDE SEQUENCE</scope>
    <source>
        <strain evidence="2">Bd21</strain>
    </source>
</reference>
<evidence type="ECO:0000313" key="2">
    <source>
        <dbReference type="EMBL" id="PNT64061.1"/>
    </source>
</evidence>
<evidence type="ECO:0000256" key="1">
    <source>
        <dbReference type="SAM" id="Phobius"/>
    </source>
</evidence>
<dbReference type="EMBL" id="CM000883">
    <property type="protein sequence ID" value="PNT64061.1"/>
    <property type="molecule type" value="Genomic_DNA"/>
</dbReference>
<dbReference type="Gramene" id="PNT64061">
    <property type="protein sequence ID" value="PNT64061"/>
    <property type="gene ID" value="BRADI_4g23978v3"/>
</dbReference>
<dbReference type="AlphaFoldDB" id="A0A2K2CPW0"/>
<reference evidence="3" key="3">
    <citation type="submission" date="2018-08" db="UniProtKB">
        <authorList>
            <consortium name="EnsemblPlants"/>
        </authorList>
    </citation>
    <scope>IDENTIFICATION</scope>
    <source>
        <strain evidence="3">cv. Bd21</strain>
    </source>
</reference>